<dbReference type="InterPro" id="IPR000011">
    <property type="entry name" value="UBQ/SUMO-activ_enz_E1-like"/>
</dbReference>
<dbReference type="PANTHER" id="PTHR10953:SF162">
    <property type="entry name" value="SUMO-ACTIVATING ENZYME SUBUNIT 1"/>
    <property type="match status" value="1"/>
</dbReference>
<evidence type="ECO:0000313" key="8">
    <source>
        <dbReference type="EMBL" id="CAR56732.1"/>
    </source>
</evidence>
<dbReference type="InterPro" id="IPR035985">
    <property type="entry name" value="Ubiquitin-activating_enz"/>
</dbReference>
<dbReference type="EMBL" id="CR382125">
    <property type="protein sequence ID" value="CAR56732.1"/>
    <property type="molecule type" value="Genomic_DNA"/>
</dbReference>
<evidence type="ECO:0000256" key="5">
    <source>
        <dbReference type="ARBA" id="ARBA00023242"/>
    </source>
</evidence>
<dbReference type="Gene3D" id="3.40.50.720">
    <property type="entry name" value="NAD(P)-binding Rossmann-like Domain"/>
    <property type="match status" value="1"/>
</dbReference>
<dbReference type="AlphaFoldDB" id="B4UN66"/>
<sequence length="342" mass="38331">MSGAGELSADEIALYDRQIRLWGMTAQANMRSASVLLINLGAIGNEITKNIVLSGIGSLTILDSHDVTEEDLGAQFFIGKDDIGTKRLEAARRHIEDMNPRVKLTVDISDLQSKNKEFFSQFNLIVITDLFPADIEKLNEVTRELNVPIYVAGINGLSGYIFTDLVEFISTDEKVKSARPEQLGKQSPNKEIINLSERKDEENNAVYQVITTKHTYKPLKELLKSATLINQLSRRQLKRMTPKVPLTLTLLQYETFQNINLDDFRKKYDLTRKQLGLLIGEISNDTIEEFVEQAAVEISPVAAIIGGAVAQDVINILGKRQSPLNNFVVFDGTSLDMWVFEL</sequence>
<evidence type="ECO:0000256" key="3">
    <source>
        <dbReference type="ARBA" id="ARBA00005673"/>
    </source>
</evidence>
<dbReference type="Proteomes" id="UP000000598">
    <property type="component" value="Chromosome E"/>
</dbReference>
<dbReference type="PANTHER" id="PTHR10953">
    <property type="entry name" value="UBIQUITIN-ACTIVATING ENZYME E1"/>
    <property type="match status" value="1"/>
</dbReference>
<evidence type="ECO:0000256" key="4">
    <source>
        <dbReference type="ARBA" id="ARBA00022786"/>
    </source>
</evidence>
<name>B4UN66_KLULA</name>
<protein>
    <recommendedName>
        <fullName evidence="6">Ubiquitin-like 1-activating enzyme E1A</fullName>
    </recommendedName>
</protein>
<dbReference type="SUPFAM" id="SSF69572">
    <property type="entry name" value="Activating enzymes of the ubiquitin-like proteins"/>
    <property type="match status" value="1"/>
</dbReference>
<dbReference type="KEGG" id="kla:KLLA0_E04863g"/>
<dbReference type="HOGENOM" id="CLU_002556_4_1_1"/>
<organism evidence="8 9">
    <name type="scientific">Kluyveromyces lactis (strain ATCC 8585 / CBS 2359 / DSM 70799 / NBRC 1267 / NRRL Y-1140 / WM37)</name>
    <name type="common">Yeast</name>
    <name type="synonym">Candida sphaerica</name>
    <dbReference type="NCBI Taxonomy" id="284590"/>
    <lineage>
        <taxon>Eukaryota</taxon>
        <taxon>Fungi</taxon>
        <taxon>Dikarya</taxon>
        <taxon>Ascomycota</taxon>
        <taxon>Saccharomycotina</taxon>
        <taxon>Saccharomycetes</taxon>
        <taxon>Saccharomycetales</taxon>
        <taxon>Saccharomycetaceae</taxon>
        <taxon>Kluyveromyces</taxon>
    </lineage>
</organism>
<accession>B4UN66</accession>
<dbReference type="eggNOG" id="KOG2014">
    <property type="taxonomic scope" value="Eukaryota"/>
</dbReference>
<dbReference type="GO" id="GO:0016925">
    <property type="term" value="P:protein sumoylation"/>
    <property type="evidence" value="ECO:0007669"/>
    <property type="project" value="TreeGrafter"/>
</dbReference>
<keyword evidence="9" id="KW-1185">Reference proteome</keyword>
<proteinExistence type="inferred from homology"/>
<dbReference type="STRING" id="284590.B4UN66"/>
<dbReference type="FunCoup" id="B4UN66">
    <property type="interactions" value="1254"/>
</dbReference>
<comment type="similarity">
    <text evidence="3">Belongs to the ubiquitin-activating E1 family.</text>
</comment>
<dbReference type="InParanoid" id="B4UN66"/>
<dbReference type="GO" id="GO:0031510">
    <property type="term" value="C:SUMO activating enzyme complex"/>
    <property type="evidence" value="ECO:0007669"/>
    <property type="project" value="TreeGrafter"/>
</dbReference>
<dbReference type="InterPro" id="IPR000594">
    <property type="entry name" value="ThiF_NAD_FAD-bd"/>
</dbReference>
<dbReference type="Pfam" id="PF00899">
    <property type="entry name" value="ThiF"/>
    <property type="match status" value="1"/>
</dbReference>
<evidence type="ECO:0000256" key="2">
    <source>
        <dbReference type="ARBA" id="ARBA00004718"/>
    </source>
</evidence>
<evidence type="ECO:0000256" key="1">
    <source>
        <dbReference type="ARBA" id="ARBA00004123"/>
    </source>
</evidence>
<feature type="domain" description="THIF-type NAD/FAD binding fold" evidence="7">
    <location>
        <begin position="15"/>
        <end position="336"/>
    </location>
</feature>
<keyword evidence="4" id="KW-0833">Ubl conjugation pathway</keyword>
<evidence type="ECO:0000313" key="9">
    <source>
        <dbReference type="Proteomes" id="UP000000598"/>
    </source>
</evidence>
<dbReference type="GO" id="GO:0019948">
    <property type="term" value="F:SUMO activating enzyme activity"/>
    <property type="evidence" value="ECO:0007669"/>
    <property type="project" value="TreeGrafter"/>
</dbReference>
<dbReference type="CDD" id="cd01492">
    <property type="entry name" value="Aos1_SUMO"/>
    <property type="match status" value="1"/>
</dbReference>
<dbReference type="PaxDb" id="284590-B4UN66"/>
<dbReference type="PRINTS" id="PR01849">
    <property type="entry name" value="UBIQUITINACT"/>
</dbReference>
<comment type="pathway">
    <text evidence="2">Protein modification; protein sumoylation.</text>
</comment>
<dbReference type="GO" id="GO:0005737">
    <property type="term" value="C:cytoplasm"/>
    <property type="evidence" value="ECO:0007669"/>
    <property type="project" value="TreeGrafter"/>
</dbReference>
<evidence type="ECO:0000259" key="7">
    <source>
        <dbReference type="Pfam" id="PF00899"/>
    </source>
</evidence>
<comment type="subcellular location">
    <subcellularLocation>
        <location evidence="1">Nucleus</location>
    </subcellularLocation>
</comment>
<gene>
    <name evidence="8" type="ORF">KLLA0_E04863g</name>
</gene>
<reference evidence="8 9" key="1">
    <citation type="journal article" date="2004" name="Nature">
        <title>Genome evolution in yeasts.</title>
        <authorList>
            <consortium name="Genolevures"/>
            <person name="Dujon B."/>
            <person name="Sherman D."/>
            <person name="Fischer G."/>
            <person name="Durrens P."/>
            <person name="Casaregola S."/>
            <person name="Lafontaine I."/>
            <person name="de Montigny J."/>
            <person name="Marck C."/>
            <person name="Neuveglise C."/>
            <person name="Talla E."/>
            <person name="Goffard N."/>
            <person name="Frangeul L."/>
            <person name="Aigle M."/>
            <person name="Anthouard V."/>
            <person name="Babour A."/>
            <person name="Barbe V."/>
            <person name="Barnay S."/>
            <person name="Blanchin S."/>
            <person name="Beckerich J.M."/>
            <person name="Beyne E."/>
            <person name="Bleykasten C."/>
            <person name="Boisrame A."/>
            <person name="Boyer J."/>
            <person name="Cattolico L."/>
            <person name="Confanioleri F."/>
            <person name="de Daruvar A."/>
            <person name="Despons L."/>
            <person name="Fabre E."/>
            <person name="Fairhead C."/>
            <person name="Ferry-Dumazet H."/>
            <person name="Groppi A."/>
            <person name="Hantraye F."/>
            <person name="Hennequin C."/>
            <person name="Jauniaux N."/>
            <person name="Joyet P."/>
            <person name="Kachouri R."/>
            <person name="Kerrest A."/>
            <person name="Koszul R."/>
            <person name="Lemaire M."/>
            <person name="Lesur I."/>
            <person name="Ma L."/>
            <person name="Muller H."/>
            <person name="Nicaud J.M."/>
            <person name="Nikolski M."/>
            <person name="Oztas S."/>
            <person name="Ozier-Kalogeropoulos O."/>
            <person name="Pellenz S."/>
            <person name="Potier S."/>
            <person name="Richard G.F."/>
            <person name="Straub M.L."/>
            <person name="Suleau A."/>
            <person name="Swennene D."/>
            <person name="Tekaia F."/>
            <person name="Wesolowski-Louvel M."/>
            <person name="Westhof E."/>
            <person name="Wirth B."/>
            <person name="Zeniou-Meyer M."/>
            <person name="Zivanovic I."/>
            <person name="Bolotin-Fukuhara M."/>
            <person name="Thierry A."/>
            <person name="Bouchier C."/>
            <person name="Caudron B."/>
            <person name="Scarpelli C."/>
            <person name="Gaillardin C."/>
            <person name="Weissenbach J."/>
            <person name="Wincker P."/>
            <person name="Souciet J.L."/>
        </authorList>
    </citation>
    <scope>NUCLEOTIDE SEQUENCE [LARGE SCALE GENOMIC DNA]</scope>
    <source>
        <strain evidence="9">ATCC 8585 / CBS 2359 / DSM 70799 / NBRC 1267 / NRRL Y-1140 / WM37</strain>
    </source>
</reference>
<dbReference type="InterPro" id="IPR045886">
    <property type="entry name" value="ThiF/MoeB/HesA"/>
</dbReference>
<evidence type="ECO:0000256" key="6">
    <source>
        <dbReference type="ARBA" id="ARBA00044354"/>
    </source>
</evidence>
<keyword evidence="5" id="KW-0539">Nucleus</keyword>